<organism evidence="2 3">
    <name type="scientific">Plakobranchus ocellatus</name>
    <dbReference type="NCBI Taxonomy" id="259542"/>
    <lineage>
        <taxon>Eukaryota</taxon>
        <taxon>Metazoa</taxon>
        <taxon>Spiralia</taxon>
        <taxon>Lophotrochozoa</taxon>
        <taxon>Mollusca</taxon>
        <taxon>Gastropoda</taxon>
        <taxon>Heterobranchia</taxon>
        <taxon>Euthyneura</taxon>
        <taxon>Panpulmonata</taxon>
        <taxon>Sacoglossa</taxon>
        <taxon>Placobranchoidea</taxon>
        <taxon>Plakobranchidae</taxon>
        <taxon>Plakobranchus</taxon>
    </lineage>
</organism>
<sequence length="98" mass="11140">MRQVKSPCPAVRLTRQAGYREVSPSPVWSYYGNTRLAGQMVKRPFPDRAEVFVAAWLENPPWNIRSLHCHSRGLKSKLPHGSKHPRSSCSDRTISLVL</sequence>
<keyword evidence="3" id="KW-1185">Reference proteome</keyword>
<proteinExistence type="predicted"/>
<protein>
    <submittedName>
        <fullName evidence="2">Uncharacterized protein</fullName>
    </submittedName>
</protein>
<accession>A0AAV3ZN61</accession>
<comment type="caution">
    <text evidence="2">The sequence shown here is derived from an EMBL/GenBank/DDBJ whole genome shotgun (WGS) entry which is preliminary data.</text>
</comment>
<dbReference type="EMBL" id="BLXT01002485">
    <property type="protein sequence ID" value="GFN95303.1"/>
    <property type="molecule type" value="Genomic_DNA"/>
</dbReference>
<evidence type="ECO:0000256" key="1">
    <source>
        <dbReference type="SAM" id="MobiDB-lite"/>
    </source>
</evidence>
<evidence type="ECO:0000313" key="3">
    <source>
        <dbReference type="Proteomes" id="UP000735302"/>
    </source>
</evidence>
<evidence type="ECO:0000313" key="2">
    <source>
        <dbReference type="EMBL" id="GFN95303.1"/>
    </source>
</evidence>
<reference evidence="2 3" key="1">
    <citation type="journal article" date="2021" name="Elife">
        <title>Chloroplast acquisition without the gene transfer in kleptoplastic sea slugs, Plakobranchus ocellatus.</title>
        <authorList>
            <person name="Maeda T."/>
            <person name="Takahashi S."/>
            <person name="Yoshida T."/>
            <person name="Shimamura S."/>
            <person name="Takaki Y."/>
            <person name="Nagai Y."/>
            <person name="Toyoda A."/>
            <person name="Suzuki Y."/>
            <person name="Arimoto A."/>
            <person name="Ishii H."/>
            <person name="Satoh N."/>
            <person name="Nishiyama T."/>
            <person name="Hasebe M."/>
            <person name="Maruyama T."/>
            <person name="Minagawa J."/>
            <person name="Obokata J."/>
            <person name="Shigenobu S."/>
        </authorList>
    </citation>
    <scope>NUCLEOTIDE SEQUENCE [LARGE SCALE GENOMIC DNA]</scope>
</reference>
<feature type="region of interest" description="Disordered" evidence="1">
    <location>
        <begin position="74"/>
        <end position="98"/>
    </location>
</feature>
<dbReference type="Proteomes" id="UP000735302">
    <property type="component" value="Unassembled WGS sequence"/>
</dbReference>
<feature type="compositionally biased region" description="Basic residues" evidence="1">
    <location>
        <begin position="74"/>
        <end position="86"/>
    </location>
</feature>
<dbReference type="AlphaFoldDB" id="A0AAV3ZN61"/>
<feature type="compositionally biased region" description="Polar residues" evidence="1">
    <location>
        <begin position="87"/>
        <end position="98"/>
    </location>
</feature>
<gene>
    <name evidence="2" type="ORF">PoB_002180900</name>
</gene>
<name>A0AAV3ZN61_9GAST</name>